<keyword evidence="11" id="KW-1185">Reference proteome</keyword>
<evidence type="ECO:0000256" key="2">
    <source>
        <dbReference type="ARBA" id="ARBA00004286"/>
    </source>
</evidence>
<dbReference type="InterPro" id="IPR035796">
    <property type="entry name" value="Macro_H2A"/>
</dbReference>
<evidence type="ECO:0000313" key="11">
    <source>
        <dbReference type="Proteomes" id="UP001163046"/>
    </source>
</evidence>
<dbReference type="GO" id="GO:0006325">
    <property type="term" value="P:chromatin organization"/>
    <property type="evidence" value="ECO:0007669"/>
    <property type="project" value="UniProtKB-KW"/>
</dbReference>
<dbReference type="PANTHER" id="PTHR11106">
    <property type="entry name" value="GANGLIOSIDE INDUCED DIFFERENTIATION ASSOCIATED PROTEIN 2-RELATED"/>
    <property type="match status" value="1"/>
</dbReference>
<dbReference type="Gene3D" id="3.40.220.10">
    <property type="entry name" value="Leucine Aminopeptidase, subunit E, domain 1"/>
    <property type="match status" value="1"/>
</dbReference>
<evidence type="ECO:0000313" key="10">
    <source>
        <dbReference type="EMBL" id="KAJ7383676.1"/>
    </source>
</evidence>
<evidence type="ECO:0000256" key="5">
    <source>
        <dbReference type="ARBA" id="ARBA00023125"/>
    </source>
</evidence>
<keyword evidence="6" id="KW-0539">Nucleus</keyword>
<dbReference type="Pfam" id="PF01661">
    <property type="entry name" value="Macro"/>
    <property type="match status" value="1"/>
</dbReference>
<keyword evidence="5" id="KW-0238">DNA-binding</keyword>
<dbReference type="OrthoDB" id="9421954at2759"/>
<evidence type="ECO:0000256" key="1">
    <source>
        <dbReference type="ARBA" id="ARBA00004123"/>
    </source>
</evidence>
<evidence type="ECO:0000256" key="3">
    <source>
        <dbReference type="ARBA" id="ARBA00022454"/>
    </source>
</evidence>
<dbReference type="AlphaFoldDB" id="A0A9W9ZLE7"/>
<proteinExistence type="predicted"/>
<comment type="caution">
    <text evidence="10">The sequence shown here is derived from an EMBL/GenBank/DDBJ whole genome shotgun (WGS) entry which is preliminary data.</text>
</comment>
<feature type="non-terminal residue" evidence="10">
    <location>
        <position position="279"/>
    </location>
</feature>
<organism evidence="10 11">
    <name type="scientific">Desmophyllum pertusum</name>
    <dbReference type="NCBI Taxonomy" id="174260"/>
    <lineage>
        <taxon>Eukaryota</taxon>
        <taxon>Metazoa</taxon>
        <taxon>Cnidaria</taxon>
        <taxon>Anthozoa</taxon>
        <taxon>Hexacorallia</taxon>
        <taxon>Scleractinia</taxon>
        <taxon>Caryophylliina</taxon>
        <taxon>Caryophylliidae</taxon>
        <taxon>Desmophyllum</taxon>
    </lineage>
</organism>
<name>A0A9W9ZLE7_9CNID</name>
<dbReference type="Pfam" id="PF16211">
    <property type="entry name" value="Histone_H2A_C"/>
    <property type="match status" value="1"/>
</dbReference>
<dbReference type="FunFam" id="3.40.220.10:FF:000002">
    <property type="entry name" value="Core histone macro-H2A"/>
    <property type="match status" value="1"/>
</dbReference>
<sequence>LLKGVTIASGGVLPNIHPELLKKRKGGKLVSPEELKPKKPKASSAPKAGTSGKKIATPTKKAPPAKKAPISAAKGKKKGPARKGGDKSGPGAGLTVLSEKTLFLGQKLTVIQGDISTVEADALVHPTNASFYLGGEVGSVLEKAGGDDFKDEVKKLSESHGPLELAAAAICDGHNFPAQYVIHVHSPTWGSDTSVDDLEKAIRNVLTLADEKNIKTIALPSIGSGANNFPKDIAAQTILKAISNYFVSAMASSLKQIYFVLHDFEAIGIFTMELARLDS</sequence>
<reference evidence="10" key="1">
    <citation type="submission" date="2023-01" db="EMBL/GenBank/DDBJ databases">
        <title>Genome assembly of the deep-sea coral Lophelia pertusa.</title>
        <authorList>
            <person name="Herrera S."/>
            <person name="Cordes E."/>
        </authorList>
    </citation>
    <scope>NUCLEOTIDE SEQUENCE</scope>
    <source>
        <strain evidence="10">USNM1676648</strain>
        <tissue evidence="10">Polyp</tissue>
    </source>
</reference>
<dbReference type="GO" id="GO:0000786">
    <property type="term" value="C:nucleosome"/>
    <property type="evidence" value="ECO:0007669"/>
    <property type="project" value="UniProtKB-KW"/>
</dbReference>
<dbReference type="PROSITE" id="PS51154">
    <property type="entry name" value="MACRO"/>
    <property type="match status" value="1"/>
</dbReference>
<feature type="domain" description="Macro" evidence="9">
    <location>
        <begin position="95"/>
        <end position="278"/>
    </location>
</feature>
<evidence type="ECO:0000256" key="7">
    <source>
        <dbReference type="ARBA" id="ARBA00023269"/>
    </source>
</evidence>
<dbReference type="InterPro" id="IPR043472">
    <property type="entry name" value="Macro_dom-like"/>
</dbReference>
<keyword evidence="3" id="KW-0158">Chromosome</keyword>
<feature type="region of interest" description="Disordered" evidence="8">
    <location>
        <begin position="17"/>
        <end position="92"/>
    </location>
</feature>
<evidence type="ECO:0000256" key="8">
    <source>
        <dbReference type="SAM" id="MobiDB-lite"/>
    </source>
</evidence>
<feature type="compositionally biased region" description="Low complexity" evidence="8">
    <location>
        <begin position="42"/>
        <end position="73"/>
    </location>
</feature>
<dbReference type="EMBL" id="MU825895">
    <property type="protein sequence ID" value="KAJ7383676.1"/>
    <property type="molecule type" value="Genomic_DNA"/>
</dbReference>
<dbReference type="GO" id="GO:0046982">
    <property type="term" value="F:protein heterodimerization activity"/>
    <property type="evidence" value="ECO:0007669"/>
    <property type="project" value="InterPro"/>
</dbReference>
<protein>
    <submittedName>
        <fullName evidence="10">Core histone macro-H2A.1</fullName>
    </submittedName>
</protein>
<dbReference type="SMART" id="SM00506">
    <property type="entry name" value="A1pp"/>
    <property type="match status" value="1"/>
</dbReference>
<evidence type="ECO:0000256" key="6">
    <source>
        <dbReference type="ARBA" id="ARBA00023242"/>
    </source>
</evidence>
<dbReference type="Proteomes" id="UP001163046">
    <property type="component" value="Unassembled WGS sequence"/>
</dbReference>
<dbReference type="InterPro" id="IPR009072">
    <property type="entry name" value="Histone-fold"/>
</dbReference>
<comment type="subcellular location">
    <subcellularLocation>
        <location evidence="2">Chromosome</location>
    </subcellularLocation>
    <subcellularLocation>
        <location evidence="1">Nucleus</location>
    </subcellularLocation>
</comment>
<evidence type="ECO:0000256" key="4">
    <source>
        <dbReference type="ARBA" id="ARBA00022853"/>
    </source>
</evidence>
<keyword evidence="4" id="KW-0156">Chromatin regulator</keyword>
<dbReference type="GO" id="GO:0005634">
    <property type="term" value="C:nucleus"/>
    <property type="evidence" value="ECO:0007669"/>
    <property type="project" value="UniProtKB-SubCell"/>
</dbReference>
<gene>
    <name evidence="10" type="primary">H2AFY</name>
    <name evidence="10" type="ORF">OS493_026206</name>
</gene>
<dbReference type="InterPro" id="IPR002589">
    <property type="entry name" value="Macro_dom"/>
</dbReference>
<dbReference type="SUPFAM" id="SSF52949">
    <property type="entry name" value="Macro domain-like"/>
    <property type="match status" value="1"/>
</dbReference>
<evidence type="ECO:0000259" key="9">
    <source>
        <dbReference type="PROSITE" id="PS51154"/>
    </source>
</evidence>
<dbReference type="CDD" id="cd02904">
    <property type="entry name" value="Macro_H2A-like"/>
    <property type="match status" value="1"/>
</dbReference>
<keyword evidence="7" id="KW-0544">Nucleosome core</keyword>
<accession>A0A9W9ZLE7</accession>
<dbReference type="Gene3D" id="1.10.20.10">
    <property type="entry name" value="Histone, subunit A"/>
    <property type="match status" value="1"/>
</dbReference>
<dbReference type="GO" id="GO:0003677">
    <property type="term" value="F:DNA binding"/>
    <property type="evidence" value="ECO:0007669"/>
    <property type="project" value="UniProtKB-KW"/>
</dbReference>
<dbReference type="PANTHER" id="PTHR11106:SF111">
    <property type="entry name" value="MACRO DOMAIN-CONTAINING PROTEIN"/>
    <property type="match status" value="1"/>
</dbReference>
<dbReference type="InterPro" id="IPR032454">
    <property type="entry name" value="Histone_H2A_C"/>
</dbReference>